<dbReference type="AlphaFoldDB" id="A0A4D9DP62"/>
<organism evidence="1 2">
    <name type="scientific">Platysternon megacephalum</name>
    <name type="common">big-headed turtle</name>
    <dbReference type="NCBI Taxonomy" id="55544"/>
    <lineage>
        <taxon>Eukaryota</taxon>
        <taxon>Metazoa</taxon>
        <taxon>Chordata</taxon>
        <taxon>Craniata</taxon>
        <taxon>Vertebrata</taxon>
        <taxon>Euteleostomi</taxon>
        <taxon>Archelosauria</taxon>
        <taxon>Testudinata</taxon>
        <taxon>Testudines</taxon>
        <taxon>Cryptodira</taxon>
        <taxon>Durocryptodira</taxon>
        <taxon>Testudinoidea</taxon>
        <taxon>Platysternidae</taxon>
        <taxon>Platysternon</taxon>
    </lineage>
</organism>
<name>A0A4D9DP62_9SAUR</name>
<evidence type="ECO:0000313" key="2">
    <source>
        <dbReference type="Proteomes" id="UP000297703"/>
    </source>
</evidence>
<protein>
    <submittedName>
        <fullName evidence="1">Junctional sarcoplasmic reticulum protein 1</fullName>
    </submittedName>
</protein>
<proteinExistence type="predicted"/>
<accession>A0A4D9DP62</accession>
<evidence type="ECO:0000313" key="1">
    <source>
        <dbReference type="EMBL" id="TFJ97279.1"/>
    </source>
</evidence>
<reference evidence="1 2" key="2">
    <citation type="submission" date="2019-04" db="EMBL/GenBank/DDBJ databases">
        <title>The genome sequence of big-headed turtle.</title>
        <authorList>
            <person name="Gong S."/>
        </authorList>
    </citation>
    <scope>NUCLEOTIDE SEQUENCE [LARGE SCALE GENOMIC DNA]</scope>
    <source>
        <strain evidence="1">DO16091913</strain>
        <tissue evidence="1">Muscle</tissue>
    </source>
</reference>
<comment type="caution">
    <text evidence="1">The sequence shown here is derived from an EMBL/GenBank/DDBJ whole genome shotgun (WGS) entry which is preliminary data.</text>
</comment>
<sequence length="102" mass="11614">MGRSGWMSSGQVPSEHLIIWSLGIRSLVLCLNDLQDKKHSSNLFSTLYLEGLSSHVLTVCPYILGYQHALEQAQFVRNQPTKSKVLIRLQNINISFIMDRLK</sequence>
<gene>
    <name evidence="1" type="ORF">DR999_PMT20889</name>
</gene>
<dbReference type="Proteomes" id="UP000297703">
    <property type="component" value="Unassembled WGS sequence"/>
</dbReference>
<keyword evidence="2" id="KW-1185">Reference proteome</keyword>
<dbReference type="EMBL" id="QXTE01000512">
    <property type="protein sequence ID" value="TFJ97279.1"/>
    <property type="molecule type" value="Genomic_DNA"/>
</dbReference>
<reference evidence="1 2" key="1">
    <citation type="submission" date="2019-04" db="EMBL/GenBank/DDBJ databases">
        <title>Draft genome of the big-headed turtle Platysternon megacephalum.</title>
        <authorList>
            <person name="Gong S."/>
        </authorList>
    </citation>
    <scope>NUCLEOTIDE SEQUENCE [LARGE SCALE GENOMIC DNA]</scope>
    <source>
        <strain evidence="1">DO16091913</strain>
        <tissue evidence="1">Muscle</tissue>
    </source>
</reference>